<evidence type="ECO:0008006" key="4">
    <source>
        <dbReference type="Google" id="ProtNLM"/>
    </source>
</evidence>
<gene>
    <name evidence="2" type="ORF">AUJ95_07850</name>
</gene>
<reference evidence="2 3" key="1">
    <citation type="journal article" date="2016" name="Environ. Microbiol.">
        <title>Genomic resolution of a cold subsurface aquifer community provides metabolic insights for novel microbes adapted to high CO concentrations.</title>
        <authorList>
            <person name="Probst A.J."/>
            <person name="Castelle C.J."/>
            <person name="Singh A."/>
            <person name="Brown C.T."/>
            <person name="Anantharaman K."/>
            <person name="Sharon I."/>
            <person name="Hug L.A."/>
            <person name="Burstein D."/>
            <person name="Emerson J.B."/>
            <person name="Thomas B.C."/>
            <person name="Banfield J.F."/>
        </authorList>
    </citation>
    <scope>NUCLEOTIDE SEQUENCE [LARGE SCALE GENOMIC DNA]</scope>
    <source>
        <strain evidence="2">CG2_30_40_21</strain>
    </source>
</reference>
<dbReference type="EMBL" id="MNYI01000202">
    <property type="protein sequence ID" value="OIP37670.1"/>
    <property type="molecule type" value="Genomic_DNA"/>
</dbReference>
<evidence type="ECO:0000313" key="2">
    <source>
        <dbReference type="EMBL" id="OIP37670.1"/>
    </source>
</evidence>
<organism evidence="2 3">
    <name type="scientific">Candidatus Desantisbacteria bacterium CG2_30_40_21</name>
    <dbReference type="NCBI Taxonomy" id="1817895"/>
    <lineage>
        <taxon>Bacteria</taxon>
        <taxon>Candidatus Desantisiibacteriota</taxon>
    </lineage>
</organism>
<keyword evidence="1" id="KW-0175">Coiled coil</keyword>
<evidence type="ECO:0000313" key="3">
    <source>
        <dbReference type="Proteomes" id="UP000183085"/>
    </source>
</evidence>
<comment type="caution">
    <text evidence="2">The sequence shown here is derived from an EMBL/GenBank/DDBJ whole genome shotgun (WGS) entry which is preliminary data.</text>
</comment>
<feature type="coiled-coil region" evidence="1">
    <location>
        <begin position="136"/>
        <end position="163"/>
    </location>
</feature>
<evidence type="ECO:0000256" key="1">
    <source>
        <dbReference type="SAM" id="Coils"/>
    </source>
</evidence>
<proteinExistence type="predicted"/>
<protein>
    <recommendedName>
        <fullName evidence="4">DUF4254 domain-containing protein</fullName>
    </recommendedName>
</protein>
<dbReference type="Proteomes" id="UP000183085">
    <property type="component" value="Unassembled WGS sequence"/>
</dbReference>
<dbReference type="STRING" id="1817895.AUJ95_07850"/>
<name>A0A1J5E2X6_9BACT</name>
<dbReference type="Pfam" id="PF14063">
    <property type="entry name" value="DUF4254"/>
    <property type="match status" value="1"/>
</dbReference>
<dbReference type="AlphaFoldDB" id="A0A1J5E2X6"/>
<accession>A0A1J5E2X6</accession>
<dbReference type="InterPro" id="IPR025350">
    <property type="entry name" value="DUF4254"/>
</dbReference>
<sequence>MDRKNGKNGDSALFLEEKIGRCPHFSHFSYQLICALQIHNYYLWHQEDIARRTDVNDAVIAETKRKIDRLNQARNDTIEKIDEHLLLALQGINTDNSLPINSETPGSIIDKMSILLLKIYHMNEETKRDNAPSDHIEKCQNKLNILQEQLEDLGNCLKILLEEIFSGKRRLKIYRQFKMYNDPTLNPQLYGMCHH</sequence>